<organism evidence="3 4">
    <name type="scientific">Paramaledivibacter caminithermalis (strain DSM 15212 / CIP 107654 / DViRD3)</name>
    <name type="common">Clostridium caminithermale</name>
    <dbReference type="NCBI Taxonomy" id="1121301"/>
    <lineage>
        <taxon>Bacteria</taxon>
        <taxon>Bacillati</taxon>
        <taxon>Bacillota</taxon>
        <taxon>Clostridia</taxon>
        <taxon>Peptostreptococcales</taxon>
        <taxon>Caminicellaceae</taxon>
        <taxon>Paramaledivibacter</taxon>
    </lineage>
</organism>
<feature type="transmembrane region" description="Helical" evidence="1">
    <location>
        <begin position="6"/>
        <end position="33"/>
    </location>
</feature>
<dbReference type="RefSeq" id="WP_073148828.1">
    <property type="nucleotide sequence ID" value="NZ_FRAG01000016.1"/>
</dbReference>
<evidence type="ECO:0000259" key="2">
    <source>
        <dbReference type="Pfam" id="PF13485"/>
    </source>
</evidence>
<evidence type="ECO:0000256" key="1">
    <source>
        <dbReference type="SAM" id="Phobius"/>
    </source>
</evidence>
<keyword evidence="1" id="KW-0812">Transmembrane</keyword>
<dbReference type="Proteomes" id="UP000184465">
    <property type="component" value="Unassembled WGS sequence"/>
</dbReference>
<accession>A0A1M6NC25</accession>
<gene>
    <name evidence="3" type="ORF">SAMN02745912_01664</name>
</gene>
<name>A0A1M6NC25_PARC5</name>
<feature type="domain" description="Peptidase MA-like" evidence="2">
    <location>
        <begin position="142"/>
        <end position="257"/>
    </location>
</feature>
<dbReference type="STRING" id="1121301.SAMN02745912_01664"/>
<reference evidence="3 4" key="1">
    <citation type="submission" date="2016-11" db="EMBL/GenBank/DDBJ databases">
        <authorList>
            <person name="Jaros S."/>
            <person name="Januszkiewicz K."/>
            <person name="Wedrychowicz H."/>
        </authorList>
    </citation>
    <scope>NUCLEOTIDE SEQUENCE [LARGE SCALE GENOMIC DNA]</scope>
    <source>
        <strain evidence="3 4">DSM 15212</strain>
    </source>
</reference>
<dbReference type="AlphaFoldDB" id="A0A1M6NC25"/>
<protein>
    <submittedName>
        <fullName evidence="3">Peptidase MA superfamily protein</fullName>
    </submittedName>
</protein>
<evidence type="ECO:0000313" key="3">
    <source>
        <dbReference type="EMBL" id="SHJ93249.1"/>
    </source>
</evidence>
<dbReference type="InterPro" id="IPR039568">
    <property type="entry name" value="Peptidase_MA-like_dom"/>
</dbReference>
<dbReference type="SUPFAM" id="SSF55486">
    <property type="entry name" value="Metalloproteases ('zincins'), catalytic domain"/>
    <property type="match status" value="1"/>
</dbReference>
<keyword evidence="1" id="KW-1133">Transmembrane helix</keyword>
<dbReference type="OrthoDB" id="9787613at2"/>
<dbReference type="Pfam" id="PF13485">
    <property type="entry name" value="Peptidase_MA_2"/>
    <property type="match status" value="1"/>
</dbReference>
<dbReference type="EMBL" id="FRAG01000016">
    <property type="protein sequence ID" value="SHJ93249.1"/>
    <property type="molecule type" value="Genomic_DNA"/>
</dbReference>
<keyword evidence="4" id="KW-1185">Reference proteome</keyword>
<keyword evidence="1" id="KW-0472">Membrane</keyword>
<proteinExistence type="predicted"/>
<evidence type="ECO:0000313" key="4">
    <source>
        <dbReference type="Proteomes" id="UP000184465"/>
    </source>
</evidence>
<sequence>MKNRHYVFISILIIFILISLNVFGIKGNLYIFLRNIPKGKVMKITQDYKEAETKHFIIKYKTYDLQVLRLVKEVAEEYYDEICQQFGYYPKNKTRVVLYDNSEELLKNANLGKSKPPMGVYYASIIHILSPRLWVSSDEEMEYLFSNEGPMVHEFTHLIIDDITKGNYPLWFTEGLALYSEYAHTGYEWGKEIEEKKIYSIKELSQEFNKLDQYLAYTQSFRVVKYMAETYGFEDIKKILKKLQEGYTFNNAFESVTKDKISKLNI</sequence>